<dbReference type="InterPro" id="IPR050639">
    <property type="entry name" value="SSR_resolvase"/>
</dbReference>
<dbReference type="GO" id="GO:0000150">
    <property type="term" value="F:DNA strand exchange activity"/>
    <property type="evidence" value="ECO:0007669"/>
    <property type="project" value="InterPro"/>
</dbReference>
<dbReference type="InterPro" id="IPR006119">
    <property type="entry name" value="Resolv_N"/>
</dbReference>
<gene>
    <name evidence="2" type="ORF">SAMN05192549_12512</name>
</gene>
<organism evidence="2 3">
    <name type="scientific">Duganella sacchari</name>
    <dbReference type="NCBI Taxonomy" id="551987"/>
    <lineage>
        <taxon>Bacteria</taxon>
        <taxon>Pseudomonadati</taxon>
        <taxon>Pseudomonadota</taxon>
        <taxon>Betaproteobacteria</taxon>
        <taxon>Burkholderiales</taxon>
        <taxon>Oxalobacteraceae</taxon>
        <taxon>Telluria group</taxon>
        <taxon>Duganella</taxon>
    </lineage>
</organism>
<protein>
    <submittedName>
        <fullName evidence="2">Site-specific DNA recombinase</fullName>
    </submittedName>
</protein>
<dbReference type="Gene3D" id="3.90.1750.20">
    <property type="entry name" value="Putative Large Serine Recombinase, Chain B, Domain 2"/>
    <property type="match status" value="1"/>
</dbReference>
<proteinExistence type="predicted"/>
<evidence type="ECO:0000313" key="2">
    <source>
        <dbReference type="EMBL" id="SHN44724.1"/>
    </source>
</evidence>
<reference evidence="3" key="1">
    <citation type="submission" date="2016-11" db="EMBL/GenBank/DDBJ databases">
        <authorList>
            <person name="Varghese N."/>
            <person name="Submissions S."/>
        </authorList>
    </citation>
    <scope>NUCLEOTIDE SEQUENCE [LARGE SCALE GENOMIC DNA]</scope>
    <source>
        <strain evidence="3">Sac-22</strain>
    </source>
</reference>
<dbReference type="Gene3D" id="3.40.50.1390">
    <property type="entry name" value="Resolvase, N-terminal catalytic domain"/>
    <property type="match status" value="1"/>
</dbReference>
<dbReference type="OrthoDB" id="5479610at2"/>
<keyword evidence="3" id="KW-1185">Reference proteome</keyword>
<evidence type="ECO:0000259" key="1">
    <source>
        <dbReference type="PROSITE" id="PS51736"/>
    </source>
</evidence>
<accession>A0A1M7RER2</accession>
<dbReference type="RefSeq" id="WP_072790914.1">
    <property type="nucleotide sequence ID" value="NZ_FRCX01000025.1"/>
</dbReference>
<dbReference type="InterPro" id="IPR036162">
    <property type="entry name" value="Resolvase-like_N_sf"/>
</dbReference>
<dbReference type="SMART" id="SM00857">
    <property type="entry name" value="Resolvase"/>
    <property type="match status" value="1"/>
</dbReference>
<dbReference type="PANTHER" id="PTHR30461:SF23">
    <property type="entry name" value="DNA RECOMBINASE-RELATED"/>
    <property type="match status" value="1"/>
</dbReference>
<feature type="domain" description="Resolvase/invertase-type recombinase catalytic" evidence="1">
    <location>
        <begin position="17"/>
        <end position="97"/>
    </location>
</feature>
<dbReference type="STRING" id="551987.SAMN05192549_12512"/>
<dbReference type="AlphaFoldDB" id="A0A1M7RER2"/>
<dbReference type="Pfam" id="PF00239">
    <property type="entry name" value="Resolvase"/>
    <property type="match status" value="1"/>
</dbReference>
<dbReference type="Pfam" id="PF07508">
    <property type="entry name" value="Recombinase"/>
    <property type="match status" value="1"/>
</dbReference>
<dbReference type="InterPro" id="IPR038109">
    <property type="entry name" value="DNA_bind_recomb_sf"/>
</dbReference>
<dbReference type="SUPFAM" id="SSF53041">
    <property type="entry name" value="Resolvase-like"/>
    <property type="match status" value="1"/>
</dbReference>
<dbReference type="InterPro" id="IPR011109">
    <property type="entry name" value="DNA_bind_recombinase_dom"/>
</dbReference>
<dbReference type="GO" id="GO:0003677">
    <property type="term" value="F:DNA binding"/>
    <property type="evidence" value="ECO:0007669"/>
    <property type="project" value="InterPro"/>
</dbReference>
<evidence type="ECO:0000313" key="3">
    <source>
        <dbReference type="Proteomes" id="UP000184339"/>
    </source>
</evidence>
<sequence length="532" mass="59800">MKNSSPRGRSAELLSKRAVAYVRMSTDLQIYSTANQLDKIREYAASRNLEIVHIYEDPGKSGLTIAGRPALTKLIHDVELAHDFATVLVYDISRWGRFQDIDESAYYERHCLINGVNVKYCAEEHLNDGSLLAAIGKMVKRASAADFSKDLSTKVFAGQCRMIRMGYKTGGAAIYGLSRLLLGSDGTPVCVLDPGQWKAIQNQRVIFAPGPAEEVEIVNLIFNWYAHDGLGHRRIAAVLNDQLVPNKYGGRWTGNIIRCLLKNEKYIGNLIYNKSSFKLKIKAVHNPPETWVRCDGAFPAIVPLELFHAAQLECARRNHRYSTDELITILQNVYHKHGRISSGLINREGEPLAPSAHSYWKRFGTMYAAYDKAGIPHPGDCVGLAVRKRNYVLKEAMQVEIEDLVRRAGGTSKRKSSKAEANTCRMRLNDQVDIAVRVMACRHEPTWGYYRWWMKSPKILDTDFVIAAQLDRSNTSIVRYFLFPAAELGDADIKFTEETVGQFEAYSASRLADFFGAKQASSEDTEMTVWAS</sequence>
<dbReference type="PROSITE" id="PS51736">
    <property type="entry name" value="RECOMBINASES_3"/>
    <property type="match status" value="1"/>
</dbReference>
<dbReference type="EMBL" id="FRCX01000025">
    <property type="protein sequence ID" value="SHN44724.1"/>
    <property type="molecule type" value="Genomic_DNA"/>
</dbReference>
<dbReference type="CDD" id="cd00338">
    <property type="entry name" value="Ser_Recombinase"/>
    <property type="match status" value="1"/>
</dbReference>
<name>A0A1M7RER2_9BURK</name>
<dbReference type="Proteomes" id="UP000184339">
    <property type="component" value="Unassembled WGS sequence"/>
</dbReference>
<dbReference type="PANTHER" id="PTHR30461">
    <property type="entry name" value="DNA-INVERTASE FROM LAMBDOID PROPHAGE"/>
    <property type="match status" value="1"/>
</dbReference>